<accession>A0A346A453</accession>
<dbReference type="AlphaFoldDB" id="A0A346A453"/>
<name>A0A346A453_9HYPH</name>
<sequence>MSIVGTSATTGQTLQYRDPASAPPSWVQFAKLVKYRFEEWIAADEPVAARFRTYVKAHSGTSDGPPPVLTVRAWVRPDGSMDRVTFAAFSDRDATEDLRTILTRGNVGEPPPPDMLQPLNLRFSLNVKAKDDTPR</sequence>
<evidence type="ECO:0000313" key="2">
    <source>
        <dbReference type="EMBL" id="AXK83950.1"/>
    </source>
</evidence>
<dbReference type="Proteomes" id="UP000254889">
    <property type="component" value="Chromosome"/>
</dbReference>
<keyword evidence="3" id="KW-1185">Reference proteome</keyword>
<organism evidence="2 3">
    <name type="scientific">Pseudolabrys taiwanensis</name>
    <dbReference type="NCBI Taxonomy" id="331696"/>
    <lineage>
        <taxon>Bacteria</taxon>
        <taxon>Pseudomonadati</taxon>
        <taxon>Pseudomonadota</taxon>
        <taxon>Alphaproteobacteria</taxon>
        <taxon>Hyphomicrobiales</taxon>
        <taxon>Xanthobacteraceae</taxon>
        <taxon>Pseudolabrys</taxon>
    </lineage>
</organism>
<dbReference type="KEGG" id="ptaw:DW352_09335"/>
<evidence type="ECO:0000313" key="3">
    <source>
        <dbReference type="Proteomes" id="UP000254889"/>
    </source>
</evidence>
<protein>
    <recommendedName>
        <fullName evidence="4">TonB C-terminal domain-containing protein</fullName>
    </recommendedName>
</protein>
<dbReference type="EMBL" id="CP031417">
    <property type="protein sequence ID" value="AXK83950.1"/>
    <property type="molecule type" value="Genomic_DNA"/>
</dbReference>
<evidence type="ECO:0000256" key="1">
    <source>
        <dbReference type="SAM" id="MobiDB-lite"/>
    </source>
</evidence>
<gene>
    <name evidence="2" type="ORF">DW352_09335</name>
</gene>
<feature type="region of interest" description="Disordered" evidence="1">
    <location>
        <begin position="1"/>
        <end position="22"/>
    </location>
</feature>
<dbReference type="OrthoDB" id="8227758at2"/>
<reference evidence="2 3" key="1">
    <citation type="submission" date="2018-07" db="EMBL/GenBank/DDBJ databases">
        <authorList>
            <person name="Quirk P.G."/>
            <person name="Krulwich T.A."/>
        </authorList>
    </citation>
    <scope>NUCLEOTIDE SEQUENCE [LARGE SCALE GENOMIC DNA]</scope>
    <source>
        <strain evidence="2 3">CC-BB4</strain>
    </source>
</reference>
<proteinExistence type="predicted"/>
<feature type="compositionally biased region" description="Polar residues" evidence="1">
    <location>
        <begin position="1"/>
        <end position="15"/>
    </location>
</feature>
<evidence type="ECO:0008006" key="4">
    <source>
        <dbReference type="Google" id="ProtNLM"/>
    </source>
</evidence>